<feature type="compositionally biased region" description="Polar residues" evidence="1">
    <location>
        <begin position="104"/>
        <end position="119"/>
    </location>
</feature>
<dbReference type="EMBL" id="KN819374">
    <property type="protein sequence ID" value="KIJ11712.1"/>
    <property type="molecule type" value="Genomic_DNA"/>
</dbReference>
<keyword evidence="3" id="KW-1185">Reference proteome</keyword>
<dbReference type="Proteomes" id="UP000053647">
    <property type="component" value="Unassembled WGS sequence"/>
</dbReference>
<feature type="compositionally biased region" description="Polar residues" evidence="1">
    <location>
        <begin position="9"/>
        <end position="26"/>
    </location>
</feature>
<dbReference type="HOGENOM" id="CLU_085793_0_0_1"/>
<accession>A0A0C9TVG7</accession>
<feature type="compositionally biased region" description="Gly residues" evidence="1">
    <location>
        <begin position="85"/>
        <end position="94"/>
    </location>
</feature>
<protein>
    <submittedName>
        <fullName evidence="2">Uncharacterized protein</fullName>
    </submittedName>
</protein>
<reference evidence="2 3" key="1">
    <citation type="submission" date="2014-06" db="EMBL/GenBank/DDBJ databases">
        <authorList>
            <consortium name="DOE Joint Genome Institute"/>
            <person name="Kuo A."/>
            <person name="Kohler A."/>
            <person name="Nagy L.G."/>
            <person name="Floudas D."/>
            <person name="Copeland A."/>
            <person name="Barry K.W."/>
            <person name="Cichocki N."/>
            <person name="Veneault-Fourrey C."/>
            <person name="LaButti K."/>
            <person name="Lindquist E.A."/>
            <person name="Lipzen A."/>
            <person name="Lundell T."/>
            <person name="Morin E."/>
            <person name="Murat C."/>
            <person name="Sun H."/>
            <person name="Tunlid A."/>
            <person name="Henrissat B."/>
            <person name="Grigoriev I.V."/>
            <person name="Hibbett D.S."/>
            <person name="Martin F."/>
            <person name="Nordberg H.P."/>
            <person name="Cantor M.N."/>
            <person name="Hua S.X."/>
        </authorList>
    </citation>
    <scope>NUCLEOTIDE SEQUENCE [LARGE SCALE GENOMIC DNA]</scope>
    <source>
        <strain evidence="2 3">ATCC 200175</strain>
    </source>
</reference>
<sequence>MGAADTLAGSKSGQAKNENIVAQGQSEIAEGMARLKGHPTEPITAGAGTEAQRPAGDQPPPPPPKDSEQTKQAPQKDPIHEQPMGGSGATGPGAGPTPQTQQSVRFSAPQQTQTGSESAQGRKGSETETGAESASVPQDQSTQGQRTQSQPIQTEASEQSQKGQKWLDAGHEQQSPSEGTQAASEPRGPEGAQSNNQGLIGQGADAPQGPGSSI</sequence>
<feature type="compositionally biased region" description="Polar residues" evidence="1">
    <location>
        <begin position="172"/>
        <end position="183"/>
    </location>
</feature>
<evidence type="ECO:0000313" key="3">
    <source>
        <dbReference type="Proteomes" id="UP000053647"/>
    </source>
</evidence>
<gene>
    <name evidence="2" type="ORF">PAXINDRAFT_15420</name>
</gene>
<proteinExistence type="predicted"/>
<evidence type="ECO:0000256" key="1">
    <source>
        <dbReference type="SAM" id="MobiDB-lite"/>
    </source>
</evidence>
<dbReference type="AlphaFoldDB" id="A0A0C9TVG7"/>
<feature type="compositionally biased region" description="Polar residues" evidence="1">
    <location>
        <begin position="127"/>
        <end position="163"/>
    </location>
</feature>
<evidence type="ECO:0000313" key="2">
    <source>
        <dbReference type="EMBL" id="KIJ11712.1"/>
    </source>
</evidence>
<dbReference type="OrthoDB" id="2590867at2759"/>
<feature type="region of interest" description="Disordered" evidence="1">
    <location>
        <begin position="1"/>
        <end position="214"/>
    </location>
</feature>
<reference evidence="3" key="2">
    <citation type="submission" date="2015-01" db="EMBL/GenBank/DDBJ databases">
        <title>Evolutionary Origins and Diversification of the Mycorrhizal Mutualists.</title>
        <authorList>
            <consortium name="DOE Joint Genome Institute"/>
            <consortium name="Mycorrhizal Genomics Consortium"/>
            <person name="Kohler A."/>
            <person name="Kuo A."/>
            <person name="Nagy L.G."/>
            <person name="Floudas D."/>
            <person name="Copeland A."/>
            <person name="Barry K.W."/>
            <person name="Cichocki N."/>
            <person name="Veneault-Fourrey C."/>
            <person name="LaButti K."/>
            <person name="Lindquist E.A."/>
            <person name="Lipzen A."/>
            <person name="Lundell T."/>
            <person name="Morin E."/>
            <person name="Murat C."/>
            <person name="Riley R."/>
            <person name="Ohm R."/>
            <person name="Sun H."/>
            <person name="Tunlid A."/>
            <person name="Henrissat B."/>
            <person name="Grigoriev I.V."/>
            <person name="Hibbett D.S."/>
            <person name="Martin F."/>
        </authorList>
    </citation>
    <scope>NUCLEOTIDE SEQUENCE [LARGE SCALE GENOMIC DNA]</scope>
    <source>
        <strain evidence="3">ATCC 200175</strain>
    </source>
</reference>
<name>A0A0C9TVG7_PAXIN</name>
<organism evidence="2 3">
    <name type="scientific">Paxillus involutus ATCC 200175</name>
    <dbReference type="NCBI Taxonomy" id="664439"/>
    <lineage>
        <taxon>Eukaryota</taxon>
        <taxon>Fungi</taxon>
        <taxon>Dikarya</taxon>
        <taxon>Basidiomycota</taxon>
        <taxon>Agaricomycotina</taxon>
        <taxon>Agaricomycetes</taxon>
        <taxon>Agaricomycetidae</taxon>
        <taxon>Boletales</taxon>
        <taxon>Paxilineae</taxon>
        <taxon>Paxillaceae</taxon>
        <taxon>Paxillus</taxon>
    </lineage>
</organism>